<dbReference type="PANTHER" id="PTHR11851:SF186">
    <property type="entry name" value="INACTIVE METALLOPROTEASE YMFF-RELATED"/>
    <property type="match status" value="1"/>
</dbReference>
<dbReference type="EMBL" id="BRPL01000002">
    <property type="protein sequence ID" value="GLB46667.1"/>
    <property type="molecule type" value="Genomic_DNA"/>
</dbReference>
<evidence type="ECO:0000259" key="1">
    <source>
        <dbReference type="Pfam" id="PF05193"/>
    </source>
</evidence>
<keyword evidence="3" id="KW-1185">Reference proteome</keyword>
<dbReference type="InterPro" id="IPR050361">
    <property type="entry name" value="MPP/UQCRC_Complex"/>
</dbReference>
<dbReference type="SUPFAM" id="SSF63411">
    <property type="entry name" value="LuxS/MPP-like metallohydrolase"/>
    <property type="match status" value="2"/>
</dbReference>
<evidence type="ECO:0000313" key="3">
    <source>
        <dbReference type="Proteomes" id="UP001144204"/>
    </source>
</evidence>
<name>A0A9W6B0E5_9LACO</name>
<dbReference type="GO" id="GO:0046872">
    <property type="term" value="F:metal ion binding"/>
    <property type="evidence" value="ECO:0007669"/>
    <property type="project" value="InterPro"/>
</dbReference>
<organism evidence="2 3">
    <name type="scientific">Philodulcilactobacillus myokoensis</name>
    <dbReference type="NCBI Taxonomy" id="2929573"/>
    <lineage>
        <taxon>Bacteria</taxon>
        <taxon>Bacillati</taxon>
        <taxon>Bacillota</taxon>
        <taxon>Bacilli</taxon>
        <taxon>Lactobacillales</taxon>
        <taxon>Lactobacillaceae</taxon>
        <taxon>Philodulcilactobacillus</taxon>
    </lineage>
</organism>
<proteinExistence type="predicted"/>
<dbReference type="RefSeq" id="WP_286136129.1">
    <property type="nucleotide sequence ID" value="NZ_BRPL01000002.1"/>
</dbReference>
<reference evidence="2" key="1">
    <citation type="submission" date="2022-07" db="EMBL/GenBank/DDBJ databases">
        <authorList>
            <person name="Kouya T."/>
            <person name="Ishiyama Y."/>
        </authorList>
    </citation>
    <scope>NUCLEOTIDE SEQUENCE</scope>
    <source>
        <strain evidence="2">WR16-4</strain>
    </source>
</reference>
<dbReference type="InterPro" id="IPR007863">
    <property type="entry name" value="Peptidase_M16_C"/>
</dbReference>
<feature type="domain" description="Peptidase M16 C-terminal" evidence="1">
    <location>
        <begin position="182"/>
        <end position="354"/>
    </location>
</feature>
<reference evidence="2" key="2">
    <citation type="journal article" date="2023" name="PLoS ONE">
        <title>Philodulcilactobacillus myokoensis gen. nov., sp. nov., a fructophilic, acidophilic, and agar-phobic lactic acid bacterium isolated from fermented vegetable extracts.</title>
        <authorList>
            <person name="Kouya T."/>
            <person name="Ishiyama Y."/>
            <person name="Ohashi S."/>
            <person name="Kumakubo R."/>
            <person name="Yamazaki T."/>
            <person name="Otaki T."/>
        </authorList>
    </citation>
    <scope>NUCLEOTIDE SEQUENCE</scope>
    <source>
        <strain evidence="2">WR16-4</strain>
    </source>
</reference>
<protein>
    <submittedName>
        <fullName evidence="2">Peptidase M16</fullName>
    </submittedName>
</protein>
<dbReference type="Pfam" id="PF05193">
    <property type="entry name" value="Peptidase_M16_C"/>
    <property type="match status" value="1"/>
</dbReference>
<dbReference type="Gene3D" id="3.30.830.10">
    <property type="entry name" value="Metalloenzyme, LuxS/M16 peptidase-like"/>
    <property type="match status" value="2"/>
</dbReference>
<accession>A0A9W6B0E5</accession>
<dbReference type="Proteomes" id="UP001144204">
    <property type="component" value="Unassembled WGS sequence"/>
</dbReference>
<gene>
    <name evidence="2" type="ORF">WR164_06460</name>
</gene>
<dbReference type="InterPro" id="IPR011249">
    <property type="entry name" value="Metalloenz_LuxS/M16"/>
</dbReference>
<dbReference type="NCBIfam" id="NF047422">
    <property type="entry name" value="YfmF_fam"/>
    <property type="match status" value="1"/>
</dbReference>
<dbReference type="AlphaFoldDB" id="A0A9W6B0E5"/>
<comment type="caution">
    <text evidence="2">The sequence shown here is derived from an EMBL/GenBank/DDBJ whole genome shotgun (WGS) entry which is preliminary data.</text>
</comment>
<sequence length="420" mass="48594">MHYQITDGVDLNVFPTKQFKNVNITVDFITPINCNNFGLRTMLAEMMETSNADFPNPSLLSKKLSSMYGAIFGTNVLKYGNQHVLRIILSVVNEKYLPSYKSVLHAGIKFLHSVIFNPQIVANRCFNQDIFKRQQNNMISYLNSLNDDKQFYSTMQLRKIYYTNEKNHRGFLLGTPNQIQTVNSEELYHYYLNTINQNNIKINVLGDVDAEEILNQFKQFHFKPRRTNSGEIVFHPKLNHHIQNRSQILNINQGKLSIGYHLPVYLNDKYYYAALMFNALFGGTPQSKLFLNIREKHSLAYYADSIYNALTGTLLVESGIDAKNEKRVIKLIDQQLLDIQRGNFSDKMIRNAKADLINEKISSLDDPKYLLEQYAILSNIGKIPNIDRWCNQINRITKFDIMKIAQSLNLKATFFLGKED</sequence>
<evidence type="ECO:0000313" key="2">
    <source>
        <dbReference type="EMBL" id="GLB46667.1"/>
    </source>
</evidence>
<dbReference type="PANTHER" id="PTHR11851">
    <property type="entry name" value="METALLOPROTEASE"/>
    <property type="match status" value="1"/>
</dbReference>